<gene>
    <name evidence="6" type="ORF">SPRG_20338</name>
</gene>
<keyword evidence="2" id="KW-0677">Repeat</keyword>
<proteinExistence type="predicted"/>
<dbReference type="OrthoDB" id="71270at2759"/>
<dbReference type="RefSeq" id="XP_012201948.1">
    <property type="nucleotide sequence ID" value="XM_012346558.1"/>
</dbReference>
<keyword evidence="1" id="KW-0479">Metal-binding</keyword>
<evidence type="ECO:0000313" key="7">
    <source>
        <dbReference type="Proteomes" id="UP000030745"/>
    </source>
</evidence>
<name>A0A067CAG3_SAPPC</name>
<feature type="domain" description="EF-hand" evidence="5">
    <location>
        <begin position="120"/>
        <end position="155"/>
    </location>
</feature>
<dbReference type="CDD" id="cd00051">
    <property type="entry name" value="EFh"/>
    <property type="match status" value="2"/>
</dbReference>
<dbReference type="Gene3D" id="1.10.238.10">
    <property type="entry name" value="EF-hand"/>
    <property type="match status" value="2"/>
</dbReference>
<dbReference type="PROSITE" id="PS00018">
    <property type="entry name" value="EF_HAND_1"/>
    <property type="match status" value="3"/>
</dbReference>
<accession>A0A067CAG3</accession>
<protein>
    <recommendedName>
        <fullName evidence="5">EF-hand domain-containing protein</fullName>
    </recommendedName>
</protein>
<dbReference type="STRING" id="695850.A0A067CAG3"/>
<dbReference type="SUPFAM" id="SSF47473">
    <property type="entry name" value="EF-hand"/>
    <property type="match status" value="1"/>
</dbReference>
<sequence length="576" mass="64106">MTSTRCPREMAASPHRMPLVQKQKRVHVGTTNLLRASSSPLLPTPKLSGLSGAIYGREPAMSPPTPVARARTPTPLQPRPHTTANAPQPAPRTPAIDKTNPVTQALFVKNRNKLRARVATRFGSMRAMFRAFDESGSGNITFEQFHKSISFLGLDMAEDDQRLLYQMVDTNGNNLIDFAEFSEMFEAEPMLKSFESTTAALKTRPPPLAVTPRTKARIAAFQFELSEKLLTKHVSQQVAYGSTSKVLLNAFRHMDHDGDGSLTYDELKAALGHGMLDLDMDPIELDAMIATIDADQNGYVSFKEFINYFSSQPEGADRDLFLHGRQRELTQLEARAKTVPSPRPIFEDLDGPVPVVAPVKLRDVESLPGCLPEQLCKRTSALVLSPPKPDTALSTSASVPEDLSAYFATLGPVVPPRSRHRKEVTDWSRVGVGGAWPANESPAYLPPEDRFKTTNMEQFSPEKSARAGLPEADLQRAKARLAARHERTYHNILRMQHNAEFRAKHASWEEKARVRAKSHQRLVYSSGVLERDEKQFDHSTRMPKKAGGASYHRMWAGSLESQFNTQPWGVLPPEKT</sequence>
<evidence type="ECO:0000256" key="1">
    <source>
        <dbReference type="ARBA" id="ARBA00022723"/>
    </source>
</evidence>
<reference evidence="6 7" key="1">
    <citation type="journal article" date="2013" name="PLoS Genet.">
        <title>Distinctive expansion of potential virulence genes in the genome of the oomycete fish pathogen Saprolegnia parasitica.</title>
        <authorList>
            <person name="Jiang R.H."/>
            <person name="de Bruijn I."/>
            <person name="Haas B.J."/>
            <person name="Belmonte R."/>
            <person name="Lobach L."/>
            <person name="Christie J."/>
            <person name="van den Ackerveken G."/>
            <person name="Bottin A."/>
            <person name="Bulone V."/>
            <person name="Diaz-Moreno S.M."/>
            <person name="Dumas B."/>
            <person name="Fan L."/>
            <person name="Gaulin E."/>
            <person name="Govers F."/>
            <person name="Grenville-Briggs L.J."/>
            <person name="Horner N.R."/>
            <person name="Levin J.Z."/>
            <person name="Mammella M."/>
            <person name="Meijer H.J."/>
            <person name="Morris P."/>
            <person name="Nusbaum C."/>
            <person name="Oome S."/>
            <person name="Phillips A.J."/>
            <person name="van Rooyen D."/>
            <person name="Rzeszutek E."/>
            <person name="Saraiva M."/>
            <person name="Secombes C.J."/>
            <person name="Seidl M.F."/>
            <person name="Snel B."/>
            <person name="Stassen J.H."/>
            <person name="Sykes S."/>
            <person name="Tripathy S."/>
            <person name="van den Berg H."/>
            <person name="Vega-Arreguin J.C."/>
            <person name="Wawra S."/>
            <person name="Young S.K."/>
            <person name="Zeng Q."/>
            <person name="Dieguez-Uribeondo J."/>
            <person name="Russ C."/>
            <person name="Tyler B.M."/>
            <person name="van West P."/>
        </authorList>
    </citation>
    <scope>NUCLEOTIDE SEQUENCE [LARGE SCALE GENOMIC DNA]</scope>
    <source>
        <strain evidence="6 7">CBS 223.65</strain>
    </source>
</reference>
<keyword evidence="3" id="KW-0106">Calcium</keyword>
<feature type="domain" description="EF-hand" evidence="5">
    <location>
        <begin position="156"/>
        <end position="191"/>
    </location>
</feature>
<organism evidence="6 7">
    <name type="scientific">Saprolegnia parasitica (strain CBS 223.65)</name>
    <dbReference type="NCBI Taxonomy" id="695850"/>
    <lineage>
        <taxon>Eukaryota</taxon>
        <taxon>Sar</taxon>
        <taxon>Stramenopiles</taxon>
        <taxon>Oomycota</taxon>
        <taxon>Saprolegniomycetes</taxon>
        <taxon>Saprolegniales</taxon>
        <taxon>Saprolegniaceae</taxon>
        <taxon>Saprolegnia</taxon>
    </lineage>
</organism>
<dbReference type="VEuPathDB" id="FungiDB:SPRG_20338"/>
<dbReference type="EMBL" id="KK583217">
    <property type="protein sequence ID" value="KDO27498.1"/>
    <property type="molecule type" value="Genomic_DNA"/>
</dbReference>
<evidence type="ECO:0000256" key="2">
    <source>
        <dbReference type="ARBA" id="ARBA00022737"/>
    </source>
</evidence>
<feature type="domain" description="EF-hand" evidence="5">
    <location>
        <begin position="242"/>
        <end position="277"/>
    </location>
</feature>
<dbReference type="InterPro" id="IPR039647">
    <property type="entry name" value="EF_hand_pair_protein_CML-like"/>
</dbReference>
<dbReference type="PROSITE" id="PS50222">
    <property type="entry name" value="EF_HAND_2"/>
    <property type="match status" value="4"/>
</dbReference>
<evidence type="ECO:0000313" key="6">
    <source>
        <dbReference type="EMBL" id="KDO27498.1"/>
    </source>
</evidence>
<dbReference type="Pfam" id="PF13499">
    <property type="entry name" value="EF-hand_7"/>
    <property type="match status" value="2"/>
</dbReference>
<dbReference type="KEGG" id="spar:SPRG_20338"/>
<evidence type="ECO:0000256" key="3">
    <source>
        <dbReference type="ARBA" id="ARBA00022837"/>
    </source>
</evidence>
<feature type="region of interest" description="Disordered" evidence="4">
    <location>
        <begin position="57"/>
        <end position="97"/>
    </location>
</feature>
<dbReference type="OMA" id="HASWEEK"/>
<dbReference type="SMART" id="SM00054">
    <property type="entry name" value="EFh"/>
    <property type="match status" value="4"/>
</dbReference>
<dbReference type="InterPro" id="IPR018247">
    <property type="entry name" value="EF_Hand_1_Ca_BS"/>
</dbReference>
<dbReference type="InterPro" id="IPR002048">
    <property type="entry name" value="EF_hand_dom"/>
</dbReference>
<dbReference type="PANTHER" id="PTHR10891">
    <property type="entry name" value="EF-HAND CALCIUM-BINDING DOMAIN CONTAINING PROTEIN"/>
    <property type="match status" value="1"/>
</dbReference>
<feature type="domain" description="EF-hand" evidence="5">
    <location>
        <begin position="280"/>
        <end position="315"/>
    </location>
</feature>
<evidence type="ECO:0000256" key="4">
    <source>
        <dbReference type="SAM" id="MobiDB-lite"/>
    </source>
</evidence>
<dbReference type="GO" id="GO:0005509">
    <property type="term" value="F:calcium ion binding"/>
    <property type="evidence" value="ECO:0007669"/>
    <property type="project" value="InterPro"/>
</dbReference>
<dbReference type="InterPro" id="IPR011992">
    <property type="entry name" value="EF-hand-dom_pair"/>
</dbReference>
<keyword evidence="7" id="KW-1185">Reference proteome</keyword>
<dbReference type="GeneID" id="24141504"/>
<dbReference type="Proteomes" id="UP000030745">
    <property type="component" value="Unassembled WGS sequence"/>
</dbReference>
<evidence type="ECO:0000259" key="5">
    <source>
        <dbReference type="PROSITE" id="PS50222"/>
    </source>
</evidence>
<dbReference type="AlphaFoldDB" id="A0A067CAG3"/>